<keyword evidence="3 10" id="KW-0132">Cell division</keyword>
<feature type="domain" description="Mur ligase central" evidence="13">
    <location>
        <begin position="107"/>
        <end position="298"/>
    </location>
</feature>
<evidence type="ECO:0000256" key="4">
    <source>
        <dbReference type="ARBA" id="ARBA00022741"/>
    </source>
</evidence>
<dbReference type="PANTHER" id="PTHR43024">
    <property type="entry name" value="UDP-N-ACETYLMURAMOYL-TRIPEPTIDE--D-ALANYL-D-ALANINE LIGASE"/>
    <property type="match status" value="1"/>
</dbReference>
<dbReference type="Gene3D" id="3.40.1190.10">
    <property type="entry name" value="Mur-like, catalytic domain"/>
    <property type="match status" value="1"/>
</dbReference>
<proteinExistence type="inferred from homology"/>
<dbReference type="EMBL" id="JBBLZC010000004">
    <property type="protein sequence ID" value="MEK0082584.1"/>
    <property type="molecule type" value="Genomic_DNA"/>
</dbReference>
<keyword evidence="6 10" id="KW-0133">Cell shape</keyword>
<dbReference type="EC" id="6.3.2.10" evidence="10 11"/>
<keyword evidence="7 10" id="KW-0573">Peptidoglycan synthesis</keyword>
<organism evidence="14 15">
    <name type="scientific">Benzoatithermus flavus</name>
    <dbReference type="NCBI Taxonomy" id="3108223"/>
    <lineage>
        <taxon>Bacteria</taxon>
        <taxon>Pseudomonadati</taxon>
        <taxon>Pseudomonadota</taxon>
        <taxon>Alphaproteobacteria</taxon>
        <taxon>Geminicoccales</taxon>
        <taxon>Geminicoccaceae</taxon>
        <taxon>Benzoatithermus</taxon>
    </lineage>
</organism>
<evidence type="ECO:0000256" key="11">
    <source>
        <dbReference type="RuleBase" id="RU004136"/>
    </source>
</evidence>
<dbReference type="Gene3D" id="3.90.190.20">
    <property type="entry name" value="Mur ligase, C-terminal domain"/>
    <property type="match status" value="1"/>
</dbReference>
<dbReference type="Proteomes" id="UP001375743">
    <property type="component" value="Unassembled WGS sequence"/>
</dbReference>
<evidence type="ECO:0000256" key="9">
    <source>
        <dbReference type="ARBA" id="ARBA00023316"/>
    </source>
</evidence>
<accession>A0ABU8XNC6</accession>
<dbReference type="RefSeq" id="WP_418158437.1">
    <property type="nucleotide sequence ID" value="NZ_JBBLZC010000004.1"/>
</dbReference>
<dbReference type="NCBIfam" id="NF010693">
    <property type="entry name" value="PRK14093.1"/>
    <property type="match status" value="1"/>
</dbReference>
<feature type="domain" description="Mur ligase C-terminal" evidence="12">
    <location>
        <begin position="335"/>
        <end position="444"/>
    </location>
</feature>
<gene>
    <name evidence="10" type="primary">murF</name>
    <name evidence="14" type="ORF">U1T56_05440</name>
</gene>
<comment type="caution">
    <text evidence="10">Lacks conserved residue(s) required for the propagation of feature annotation.</text>
</comment>
<comment type="caution">
    <text evidence="14">The sequence shown here is derived from an EMBL/GenBank/DDBJ whole genome shotgun (WGS) entry which is preliminary data.</text>
</comment>
<comment type="subcellular location">
    <subcellularLocation>
        <location evidence="10 11">Cytoplasm</location>
    </subcellularLocation>
</comment>
<evidence type="ECO:0000313" key="15">
    <source>
        <dbReference type="Proteomes" id="UP001375743"/>
    </source>
</evidence>
<keyword evidence="1 10" id="KW-0963">Cytoplasm</keyword>
<keyword evidence="5 10" id="KW-0067">ATP-binding</keyword>
<evidence type="ECO:0000256" key="7">
    <source>
        <dbReference type="ARBA" id="ARBA00022984"/>
    </source>
</evidence>
<comment type="catalytic activity">
    <reaction evidence="10 11">
        <text>D-alanyl-D-alanine + UDP-N-acetyl-alpha-D-muramoyl-L-alanyl-gamma-D-glutamyl-meso-2,6-diaminopimelate + ATP = UDP-N-acetyl-alpha-D-muramoyl-L-alanyl-gamma-D-glutamyl-meso-2,6-diaminopimeloyl-D-alanyl-D-alanine + ADP + phosphate + H(+)</text>
        <dbReference type="Rhea" id="RHEA:28374"/>
        <dbReference type="ChEBI" id="CHEBI:15378"/>
        <dbReference type="ChEBI" id="CHEBI:30616"/>
        <dbReference type="ChEBI" id="CHEBI:43474"/>
        <dbReference type="ChEBI" id="CHEBI:57822"/>
        <dbReference type="ChEBI" id="CHEBI:61386"/>
        <dbReference type="ChEBI" id="CHEBI:83905"/>
        <dbReference type="ChEBI" id="CHEBI:456216"/>
        <dbReference type="EC" id="6.3.2.10"/>
    </reaction>
</comment>
<name>A0ABU8XNC6_9PROT</name>
<dbReference type="Gene3D" id="3.40.1390.10">
    <property type="entry name" value="MurE/MurF, N-terminal domain"/>
    <property type="match status" value="1"/>
</dbReference>
<dbReference type="NCBIfam" id="TIGR01143">
    <property type="entry name" value="murF"/>
    <property type="match status" value="1"/>
</dbReference>
<evidence type="ECO:0000256" key="10">
    <source>
        <dbReference type="HAMAP-Rule" id="MF_02019"/>
    </source>
</evidence>
<keyword evidence="2 10" id="KW-0436">Ligase</keyword>
<evidence type="ECO:0000313" key="14">
    <source>
        <dbReference type="EMBL" id="MEK0082584.1"/>
    </source>
</evidence>
<evidence type="ECO:0000259" key="13">
    <source>
        <dbReference type="Pfam" id="PF08245"/>
    </source>
</evidence>
<keyword evidence="9 10" id="KW-0961">Cell wall biogenesis/degradation</keyword>
<evidence type="ECO:0000259" key="12">
    <source>
        <dbReference type="Pfam" id="PF02875"/>
    </source>
</evidence>
<evidence type="ECO:0000256" key="5">
    <source>
        <dbReference type="ARBA" id="ARBA00022840"/>
    </source>
</evidence>
<dbReference type="SUPFAM" id="SSF63418">
    <property type="entry name" value="MurE/MurF N-terminal domain"/>
    <property type="match status" value="1"/>
</dbReference>
<dbReference type="InterPro" id="IPR036615">
    <property type="entry name" value="Mur_ligase_C_dom_sf"/>
</dbReference>
<evidence type="ECO:0000256" key="3">
    <source>
        <dbReference type="ARBA" id="ARBA00022618"/>
    </source>
</evidence>
<protein>
    <recommendedName>
        <fullName evidence="10 11">UDP-N-acetylmuramoyl-tripeptide--D-alanyl-D-alanine ligase</fullName>
        <ecNumber evidence="10 11">6.3.2.10</ecNumber>
    </recommendedName>
    <alternativeName>
        <fullName evidence="10">D-alanyl-D-alanine-adding enzyme</fullName>
    </alternativeName>
</protein>
<dbReference type="Pfam" id="PF08245">
    <property type="entry name" value="Mur_ligase_M"/>
    <property type="match status" value="1"/>
</dbReference>
<keyword evidence="4 10" id="KW-0547">Nucleotide-binding</keyword>
<evidence type="ECO:0000256" key="6">
    <source>
        <dbReference type="ARBA" id="ARBA00022960"/>
    </source>
</evidence>
<reference evidence="14 15" key="1">
    <citation type="submission" date="2024-01" db="EMBL/GenBank/DDBJ databases">
        <title>Multi-omics insights into the function and evolution of sodium benzoate biodegradation pathways in Benzoatithermus flavus gen. nov., sp. nov. from hot spring.</title>
        <authorList>
            <person name="Hu C.-J."/>
            <person name="Li W.-J."/>
        </authorList>
    </citation>
    <scope>NUCLEOTIDE SEQUENCE [LARGE SCALE GENOMIC DNA]</scope>
    <source>
        <strain evidence="14 15">SYSU G07066</strain>
    </source>
</reference>
<evidence type="ECO:0000256" key="2">
    <source>
        <dbReference type="ARBA" id="ARBA00022598"/>
    </source>
</evidence>
<sequence length="469" mass="49115">MTALWTAEAVVAATGGETAGGWVASGVSIDTRTIAPGDLFVALIGPNRDAHDFVATALDKGAAAALVSRVPEGADPARLVLVPDTQIALEGLGRAGRARSAARIAGVTGSVGKTGTKEALRHVLSRQAPTHASAASHNNHWGVPLSLARLPERASYGVLELGMNHPGELRALTRMVRPHVAIITTVAPAHLAFFPSVEAIADAKSEILEGLEPGGVAVLNRDSEHYPRMRRHAERSPAGRIVTFGQHEAADWRLENVELGPGHSEVTVSIRKQHRLAYRLGPPGRHWVLNSLGVLAVVEALGADVARAARALADLRPPAGRGERQQVRLPGGGEVLLLDESYNANPASMRAAIELLGQMPGRRIAALGDMLELGEHSAALHAALAEPILAAGIDLVLTCGPQMAHLHAALPAERRGAHESDSTSLAAAVKEALRPGDTLLVKGSLGSRMARIIDALQAEEKPTVSRAAL</sequence>
<dbReference type="InterPro" id="IPR013221">
    <property type="entry name" value="Mur_ligase_cen"/>
</dbReference>
<dbReference type="SUPFAM" id="SSF53623">
    <property type="entry name" value="MurD-like peptide ligases, catalytic domain"/>
    <property type="match status" value="1"/>
</dbReference>
<comment type="pathway">
    <text evidence="10 11">Cell wall biogenesis; peptidoglycan biosynthesis.</text>
</comment>
<dbReference type="InterPro" id="IPR035911">
    <property type="entry name" value="MurE/MurF_N"/>
</dbReference>
<evidence type="ECO:0000256" key="1">
    <source>
        <dbReference type="ARBA" id="ARBA00022490"/>
    </source>
</evidence>
<comment type="function">
    <text evidence="10 11">Involved in cell wall formation. Catalyzes the final step in the synthesis of UDP-N-acetylmuramoyl-pentapeptide, the precursor of murein.</text>
</comment>
<dbReference type="InterPro" id="IPR005863">
    <property type="entry name" value="UDP-N-AcMur_synth"/>
</dbReference>
<dbReference type="SUPFAM" id="SSF53244">
    <property type="entry name" value="MurD-like peptide ligases, peptide-binding domain"/>
    <property type="match status" value="1"/>
</dbReference>
<keyword evidence="8 10" id="KW-0131">Cell cycle</keyword>
<dbReference type="Pfam" id="PF02875">
    <property type="entry name" value="Mur_ligase_C"/>
    <property type="match status" value="1"/>
</dbReference>
<dbReference type="InterPro" id="IPR036565">
    <property type="entry name" value="Mur-like_cat_sf"/>
</dbReference>
<keyword evidence="15" id="KW-1185">Reference proteome</keyword>
<dbReference type="GO" id="GO:0016874">
    <property type="term" value="F:ligase activity"/>
    <property type="evidence" value="ECO:0007669"/>
    <property type="project" value="UniProtKB-KW"/>
</dbReference>
<dbReference type="HAMAP" id="MF_02019">
    <property type="entry name" value="MurF"/>
    <property type="match status" value="1"/>
</dbReference>
<evidence type="ECO:0000256" key="8">
    <source>
        <dbReference type="ARBA" id="ARBA00023306"/>
    </source>
</evidence>
<dbReference type="InterPro" id="IPR004101">
    <property type="entry name" value="Mur_ligase_C"/>
</dbReference>
<dbReference type="InterPro" id="IPR051046">
    <property type="entry name" value="MurCDEF_CellWall_CoF430Synth"/>
</dbReference>
<dbReference type="PANTHER" id="PTHR43024:SF1">
    <property type="entry name" value="UDP-N-ACETYLMURAMOYL-TRIPEPTIDE--D-ALANYL-D-ALANINE LIGASE"/>
    <property type="match status" value="1"/>
</dbReference>
<comment type="similarity">
    <text evidence="10">Belongs to the MurCDEF family. MurF subfamily.</text>
</comment>